<name>A0AAI8G4X5_9FLAO</name>
<dbReference type="SUPFAM" id="SSF54001">
    <property type="entry name" value="Cysteine proteinases"/>
    <property type="match status" value="1"/>
</dbReference>
<dbReference type="Gene3D" id="2.60.120.1130">
    <property type="match status" value="1"/>
</dbReference>
<organism evidence="3 4">
    <name type="scientific">Myroides odoratimimus</name>
    <dbReference type="NCBI Taxonomy" id="76832"/>
    <lineage>
        <taxon>Bacteria</taxon>
        <taxon>Pseudomonadati</taxon>
        <taxon>Bacteroidota</taxon>
        <taxon>Flavobacteriia</taxon>
        <taxon>Flavobacteriales</taxon>
        <taxon>Flavobacteriaceae</taxon>
        <taxon>Myroides</taxon>
    </lineage>
</organism>
<dbReference type="RefSeq" id="WP_006266375.1">
    <property type="nucleotide sequence ID" value="NZ_CP013690.1"/>
</dbReference>
<sequence>MKKYLFFFFFLCCSIFAQEKYAVSNIDNSFKENAYTIVNEDIISVDILAIDKFVKKTRKVVTVLSERGLGNLDFSELYDKSNKIKFLQVTHLDTKGKVLKVFNKKEFKDYSLSQGMSIVDSRVLSFEFKPVQYPVVFIYESIVESRNTAFLPKWHPIQYYSEALLSSSFTIENSSGIPISSLLYNPDLTKVNKLEEGNKIVYTINDFKAISNESYIPNAKSLVPYVITTLEKVSLEGIKGEFSTWEQLGTWYHTNFIEGTENLNPETQSKVKELVNGLVDDIAKAKVLYEYMQSHTRYISIQLGVGGWKPMLANEVEKLGYGDCKGLSNYYRALLKVAGVQSFPVVVYGASSPIDIKEESICLQGNHMIIAIPLKDGGYQWVECTNNQQPFGFIGGFTDSRKVLVIKEKGSEIVDTKTYTLEESTQNSNSKYILKANGDLEASVHIVSKGLQFDNREHTFYMNLKDKEKYYKRMFLPLTIHQFDRLNVEINNKDIILEEDFDFIGVKYATKLGNRLVLSLNNWNATSINMTNSKTRKLPLYIIKSWKDVDTVELIIPEGYVIDNLPENISLSSKYGEYQSTYEVKENKVYYTRMQLAYKGLYTVSDYELFKQYKEAIQKYDQSKVVLKLNQ</sequence>
<protein>
    <submittedName>
        <fullName evidence="3">Transglutaminase</fullName>
    </submittedName>
</protein>
<evidence type="ECO:0000313" key="4">
    <source>
        <dbReference type="Proteomes" id="UP000069030"/>
    </source>
</evidence>
<dbReference type="Gene3D" id="2.60.40.3140">
    <property type="match status" value="1"/>
</dbReference>
<evidence type="ECO:0000313" key="3">
    <source>
        <dbReference type="EMBL" id="ALU26251.1"/>
    </source>
</evidence>
<feature type="domain" description="DUF3857" evidence="2">
    <location>
        <begin position="55"/>
        <end position="199"/>
    </location>
</feature>
<dbReference type="InterPro" id="IPR024618">
    <property type="entry name" value="DUF3857"/>
</dbReference>
<dbReference type="Proteomes" id="UP000069030">
    <property type="component" value="Chromosome"/>
</dbReference>
<dbReference type="InterPro" id="IPR038765">
    <property type="entry name" value="Papain-like_cys_pep_sf"/>
</dbReference>
<proteinExistence type="predicted"/>
<gene>
    <name evidence="3" type="ORF">AS202_08865</name>
</gene>
<feature type="chain" id="PRO_5042467618" evidence="1">
    <location>
        <begin position="18"/>
        <end position="631"/>
    </location>
</feature>
<dbReference type="Pfam" id="PF12969">
    <property type="entry name" value="DUF3857"/>
    <property type="match status" value="1"/>
</dbReference>
<dbReference type="AlphaFoldDB" id="A0AAI8G4X5"/>
<evidence type="ECO:0000256" key="1">
    <source>
        <dbReference type="SAM" id="SignalP"/>
    </source>
</evidence>
<evidence type="ECO:0000259" key="2">
    <source>
        <dbReference type="Pfam" id="PF12969"/>
    </source>
</evidence>
<feature type="signal peptide" evidence="1">
    <location>
        <begin position="1"/>
        <end position="17"/>
    </location>
</feature>
<dbReference type="EMBL" id="CP013690">
    <property type="protein sequence ID" value="ALU26251.1"/>
    <property type="molecule type" value="Genomic_DNA"/>
</dbReference>
<reference evidence="3 4" key="1">
    <citation type="journal article" date="2016" name="J. Zhejiang Univ. Sci. B">
        <title>Antibiotic resistance mechanisms of Myroides sp.</title>
        <authorList>
            <person name="Hu S."/>
            <person name="Yuan S."/>
            <person name="Qu H."/>
            <person name="Jiang T."/>
            <person name="Zhou Y."/>
            <person name="Wang M."/>
            <person name="Ming D."/>
        </authorList>
    </citation>
    <scope>NUCLEOTIDE SEQUENCE [LARGE SCALE GENOMIC DNA]</scope>
    <source>
        <strain evidence="3 4">PR63039</strain>
    </source>
</reference>
<dbReference type="Gene3D" id="3.10.620.30">
    <property type="match status" value="1"/>
</dbReference>
<keyword evidence="1" id="KW-0732">Signal</keyword>
<accession>A0AAI8G4X5</accession>
<dbReference type="KEGG" id="mod:AS202_08865"/>